<dbReference type="InterPro" id="IPR036316">
    <property type="entry name" value="Pili_assmbl_chap_C_dom_sf"/>
</dbReference>
<keyword evidence="3" id="KW-1029">Fimbrium biogenesis</keyword>
<keyword evidence="4 9" id="KW-0732">Signal</keyword>
<name>A0AAW3ESN3_BURGA</name>
<accession>A0AAW3ESN3</accession>
<dbReference type="SUPFAM" id="SSF49584">
    <property type="entry name" value="Periplasmic chaperone C-domain"/>
    <property type="match status" value="1"/>
</dbReference>
<dbReference type="PRINTS" id="PR00969">
    <property type="entry name" value="CHAPERONPILI"/>
</dbReference>
<dbReference type="InterPro" id="IPR050643">
    <property type="entry name" value="Periplasmic_pilus_chap"/>
</dbReference>
<reference evidence="12 13" key="1">
    <citation type="submission" date="2014-04" db="EMBL/GenBank/DDBJ databases">
        <authorList>
            <person name="Bishop-Lilly K.A."/>
            <person name="Broomall S.M."/>
            <person name="Chain P.S."/>
            <person name="Chertkov O."/>
            <person name="Coyne S.R."/>
            <person name="Daligault H.E."/>
            <person name="Davenport K.W."/>
            <person name="Erkkila T."/>
            <person name="Frey K.G."/>
            <person name="Gibbons H.S."/>
            <person name="Gu W."/>
            <person name="Jaissle J."/>
            <person name="Johnson S.L."/>
            <person name="Koroleva G.I."/>
            <person name="Ladner J.T."/>
            <person name="Lo C.-C."/>
            <person name="Minogue T.D."/>
            <person name="Munk C."/>
            <person name="Palacios G.F."/>
            <person name="Redden C.L."/>
            <person name="Rosenzweig C.N."/>
            <person name="Scholz M.B."/>
            <person name="Teshima H."/>
            <person name="Xu Y."/>
        </authorList>
    </citation>
    <scope>NUCLEOTIDE SEQUENCE [LARGE SCALE GENOMIC DNA]</scope>
    <source>
        <strain evidence="13">gladioli</strain>
    </source>
</reference>
<evidence type="ECO:0000259" key="11">
    <source>
        <dbReference type="Pfam" id="PF02753"/>
    </source>
</evidence>
<dbReference type="PANTHER" id="PTHR30251:SF2">
    <property type="entry name" value="FIMBRIAL CHAPERONE YADV-RELATED"/>
    <property type="match status" value="1"/>
</dbReference>
<evidence type="ECO:0000256" key="6">
    <source>
        <dbReference type="ARBA" id="ARBA00023186"/>
    </source>
</evidence>
<evidence type="ECO:0000256" key="2">
    <source>
        <dbReference type="ARBA" id="ARBA00007399"/>
    </source>
</evidence>
<evidence type="ECO:0000313" key="12">
    <source>
        <dbReference type="EMBL" id="KGC10751.1"/>
    </source>
</evidence>
<dbReference type="Pfam" id="PF00345">
    <property type="entry name" value="PapD_N"/>
    <property type="match status" value="1"/>
</dbReference>
<evidence type="ECO:0000256" key="7">
    <source>
        <dbReference type="ARBA" id="ARBA00023319"/>
    </source>
</evidence>
<dbReference type="Gene3D" id="2.60.40.10">
    <property type="entry name" value="Immunoglobulins"/>
    <property type="match status" value="2"/>
</dbReference>
<evidence type="ECO:0000256" key="8">
    <source>
        <dbReference type="RuleBase" id="RU003918"/>
    </source>
</evidence>
<organism evidence="12 13">
    <name type="scientific">Burkholderia gladioli</name>
    <name type="common">Pseudomonas marginata</name>
    <name type="synonym">Phytomonas marginata</name>
    <dbReference type="NCBI Taxonomy" id="28095"/>
    <lineage>
        <taxon>Bacteria</taxon>
        <taxon>Pseudomonadati</taxon>
        <taxon>Pseudomonadota</taxon>
        <taxon>Betaproteobacteria</taxon>
        <taxon>Burkholderiales</taxon>
        <taxon>Burkholderiaceae</taxon>
        <taxon>Burkholderia</taxon>
    </lineage>
</organism>
<gene>
    <name evidence="12" type="ORF">DM48_5373</name>
</gene>
<dbReference type="InterPro" id="IPR016148">
    <property type="entry name" value="Pili_assmbl_chaperone_C"/>
</dbReference>
<evidence type="ECO:0008006" key="14">
    <source>
        <dbReference type="Google" id="ProtNLM"/>
    </source>
</evidence>
<protein>
    <recommendedName>
        <fullName evidence="14">Pilus assembly protein</fullName>
    </recommendedName>
</protein>
<dbReference type="InterPro" id="IPR018046">
    <property type="entry name" value="Pili_assmbl_chaperone_CS"/>
</dbReference>
<dbReference type="GO" id="GO:0030288">
    <property type="term" value="C:outer membrane-bounded periplasmic space"/>
    <property type="evidence" value="ECO:0007669"/>
    <property type="project" value="InterPro"/>
</dbReference>
<evidence type="ECO:0000313" key="13">
    <source>
        <dbReference type="Proteomes" id="UP000029590"/>
    </source>
</evidence>
<sequence>MSRTKSSPIARSWLALVALLCCACACAQASVTLSGTRVVFDASEPEVTIQLSNQGKQPALIQAWLDTGDERAEPERIEVPFMVTPTLFRIEAGKGQALRIIHTGEPLPSNRESLFWLNVLDVPPKTSGGDEVNRLQFAFRTRIKMMYRPADLSGTPDDAPASLRWTLATDASQRPVLQARNPSAYVVNLAGVELQSGGKTYSAGFGHVLPGETASFPLVGADATALPNATVLYSSVDDWGSTHGHRAAVGQ</sequence>
<evidence type="ECO:0000256" key="4">
    <source>
        <dbReference type="ARBA" id="ARBA00022729"/>
    </source>
</evidence>
<feature type="signal peptide" evidence="9">
    <location>
        <begin position="1"/>
        <end position="29"/>
    </location>
</feature>
<comment type="subcellular location">
    <subcellularLocation>
        <location evidence="1 8">Periplasm</location>
    </subcellularLocation>
</comment>
<evidence type="ECO:0000256" key="9">
    <source>
        <dbReference type="SAM" id="SignalP"/>
    </source>
</evidence>
<dbReference type="PANTHER" id="PTHR30251">
    <property type="entry name" value="PILUS ASSEMBLY CHAPERONE"/>
    <property type="match status" value="1"/>
</dbReference>
<evidence type="ECO:0000256" key="5">
    <source>
        <dbReference type="ARBA" id="ARBA00022764"/>
    </source>
</evidence>
<evidence type="ECO:0000256" key="3">
    <source>
        <dbReference type="ARBA" id="ARBA00022558"/>
    </source>
</evidence>
<keyword evidence="5" id="KW-0574">Periplasm</keyword>
<dbReference type="PROSITE" id="PS00635">
    <property type="entry name" value="PILI_CHAPERONE"/>
    <property type="match status" value="1"/>
</dbReference>
<keyword evidence="6 8" id="KW-0143">Chaperone</keyword>
<dbReference type="AlphaFoldDB" id="A0AAW3ESN3"/>
<dbReference type="Proteomes" id="UP000029590">
    <property type="component" value="Unassembled WGS sequence"/>
</dbReference>
<evidence type="ECO:0000259" key="10">
    <source>
        <dbReference type="Pfam" id="PF00345"/>
    </source>
</evidence>
<feature type="domain" description="Pili assembly chaperone C-terminal" evidence="11">
    <location>
        <begin position="180"/>
        <end position="242"/>
    </location>
</feature>
<feature type="chain" id="PRO_5043968858" description="Pilus assembly protein" evidence="9">
    <location>
        <begin position="30"/>
        <end position="251"/>
    </location>
</feature>
<evidence type="ECO:0000256" key="1">
    <source>
        <dbReference type="ARBA" id="ARBA00004418"/>
    </source>
</evidence>
<dbReference type="InterPro" id="IPR001829">
    <property type="entry name" value="Pili_assmbl_chaperone_bac"/>
</dbReference>
<dbReference type="FunFam" id="2.60.40.10:FF:000458">
    <property type="entry name" value="Molecular chaperone FimC"/>
    <property type="match status" value="1"/>
</dbReference>
<dbReference type="RefSeq" id="WP_036051362.1">
    <property type="nucleotide sequence ID" value="NZ_CADEVY010000004.1"/>
</dbReference>
<proteinExistence type="inferred from homology"/>
<dbReference type="SUPFAM" id="SSF49354">
    <property type="entry name" value="PapD-like"/>
    <property type="match status" value="1"/>
</dbReference>
<dbReference type="InterPro" id="IPR016147">
    <property type="entry name" value="Pili_assmbl_chaperone_N"/>
</dbReference>
<dbReference type="EMBL" id="JPGG01000018">
    <property type="protein sequence ID" value="KGC10751.1"/>
    <property type="molecule type" value="Genomic_DNA"/>
</dbReference>
<feature type="domain" description="Pili assembly chaperone N-terminal" evidence="10">
    <location>
        <begin position="30"/>
        <end position="152"/>
    </location>
</feature>
<comment type="similarity">
    <text evidence="2 8">Belongs to the periplasmic pilus chaperone family.</text>
</comment>
<dbReference type="Pfam" id="PF02753">
    <property type="entry name" value="PapD_C"/>
    <property type="match status" value="1"/>
</dbReference>
<dbReference type="KEGG" id="bgo:BM43_3544"/>
<dbReference type="InterPro" id="IPR013783">
    <property type="entry name" value="Ig-like_fold"/>
</dbReference>
<dbReference type="GO" id="GO:0071555">
    <property type="term" value="P:cell wall organization"/>
    <property type="evidence" value="ECO:0007669"/>
    <property type="project" value="InterPro"/>
</dbReference>
<dbReference type="InterPro" id="IPR008962">
    <property type="entry name" value="PapD-like_sf"/>
</dbReference>
<comment type="caution">
    <text evidence="12">The sequence shown here is derived from an EMBL/GenBank/DDBJ whole genome shotgun (WGS) entry which is preliminary data.</text>
</comment>
<keyword evidence="7" id="KW-0393">Immunoglobulin domain</keyword>